<evidence type="ECO:0000313" key="11">
    <source>
        <dbReference type="EMBL" id="OMH85309.1"/>
    </source>
</evidence>
<dbReference type="Gene3D" id="3.40.50.300">
    <property type="entry name" value="P-loop containing nucleotide triphosphate hydrolases"/>
    <property type="match status" value="1"/>
</dbReference>
<name>A0A1R1PGY6_ZANCU</name>
<dbReference type="InterPro" id="IPR027417">
    <property type="entry name" value="P-loop_NTPase"/>
</dbReference>
<feature type="transmembrane region" description="Helical" evidence="8">
    <location>
        <begin position="611"/>
        <end position="635"/>
    </location>
</feature>
<keyword evidence="2" id="KW-0813">Transport</keyword>
<protein>
    <submittedName>
        <fullName evidence="10">ATP-binding cassette sub-family G member 2</fullName>
    </submittedName>
</protein>
<dbReference type="InterPro" id="IPR003439">
    <property type="entry name" value="ABC_transporter-like_ATP-bd"/>
</dbReference>
<dbReference type="OrthoDB" id="66620at2759"/>
<dbReference type="GO" id="GO:0005524">
    <property type="term" value="F:ATP binding"/>
    <property type="evidence" value="ECO:0007669"/>
    <property type="project" value="UniProtKB-KW"/>
</dbReference>
<dbReference type="AlphaFoldDB" id="A0A1R1PGY6"/>
<comment type="subcellular location">
    <subcellularLocation>
        <location evidence="1">Membrane</location>
        <topology evidence="1">Multi-pass membrane protein</topology>
    </subcellularLocation>
</comment>
<dbReference type="InterPro" id="IPR050352">
    <property type="entry name" value="ABCG_transporters"/>
</dbReference>
<evidence type="ECO:0000256" key="1">
    <source>
        <dbReference type="ARBA" id="ARBA00004141"/>
    </source>
</evidence>
<keyword evidence="12" id="KW-1185">Reference proteome</keyword>
<proteinExistence type="predicted"/>
<evidence type="ECO:0000259" key="9">
    <source>
        <dbReference type="PROSITE" id="PS50893"/>
    </source>
</evidence>
<comment type="caution">
    <text evidence="10">The sequence shown here is derived from an EMBL/GenBank/DDBJ whole genome shotgun (WGS) entry which is preliminary data.</text>
</comment>
<dbReference type="GO" id="GO:0016887">
    <property type="term" value="F:ATP hydrolysis activity"/>
    <property type="evidence" value="ECO:0007669"/>
    <property type="project" value="InterPro"/>
</dbReference>
<feature type="transmembrane region" description="Helical" evidence="8">
    <location>
        <begin position="542"/>
        <end position="562"/>
    </location>
</feature>
<reference evidence="12" key="2">
    <citation type="submission" date="2017-01" db="EMBL/GenBank/DDBJ databases">
        <authorList>
            <person name="Wang Y."/>
            <person name="White M."/>
            <person name="Kvist S."/>
            <person name="Moncalvo J.-M."/>
        </authorList>
    </citation>
    <scope>NUCLEOTIDE SEQUENCE [LARGE SCALE GENOMIC DNA]</scope>
    <source>
        <strain evidence="12">COL-18-3</strain>
    </source>
</reference>
<dbReference type="Pfam" id="PF00005">
    <property type="entry name" value="ABC_tran"/>
    <property type="match status" value="1"/>
</dbReference>
<dbReference type="Proteomes" id="UP000188320">
    <property type="component" value="Unassembled WGS sequence"/>
</dbReference>
<keyword evidence="7 8" id="KW-0472">Membrane</keyword>
<keyword evidence="6 8" id="KW-1133">Transmembrane helix</keyword>
<evidence type="ECO:0000256" key="5">
    <source>
        <dbReference type="ARBA" id="ARBA00022840"/>
    </source>
</evidence>
<dbReference type="InterPro" id="IPR013525">
    <property type="entry name" value="ABC2_TM"/>
</dbReference>
<evidence type="ECO:0000256" key="8">
    <source>
        <dbReference type="SAM" id="Phobius"/>
    </source>
</evidence>
<keyword evidence="5 10" id="KW-0067">ATP-binding</keyword>
<feature type="transmembrane region" description="Helical" evidence="8">
    <location>
        <begin position="484"/>
        <end position="504"/>
    </location>
</feature>
<dbReference type="GO" id="GO:0016020">
    <property type="term" value="C:membrane"/>
    <property type="evidence" value="ECO:0007669"/>
    <property type="project" value="UniProtKB-SubCell"/>
</dbReference>
<evidence type="ECO:0000256" key="4">
    <source>
        <dbReference type="ARBA" id="ARBA00022741"/>
    </source>
</evidence>
<dbReference type="GO" id="GO:0140359">
    <property type="term" value="F:ABC-type transporter activity"/>
    <property type="evidence" value="ECO:0007669"/>
    <property type="project" value="InterPro"/>
</dbReference>
<evidence type="ECO:0000256" key="7">
    <source>
        <dbReference type="ARBA" id="ARBA00023136"/>
    </source>
</evidence>
<feature type="domain" description="ABC transporter" evidence="9">
    <location>
        <begin position="49"/>
        <end position="299"/>
    </location>
</feature>
<dbReference type="PANTHER" id="PTHR48041">
    <property type="entry name" value="ABC TRANSPORTER G FAMILY MEMBER 28"/>
    <property type="match status" value="1"/>
</dbReference>
<dbReference type="InterPro" id="IPR003593">
    <property type="entry name" value="AAA+_ATPase"/>
</dbReference>
<feature type="transmembrane region" description="Helical" evidence="8">
    <location>
        <begin position="396"/>
        <end position="417"/>
    </location>
</feature>
<evidence type="ECO:0000256" key="3">
    <source>
        <dbReference type="ARBA" id="ARBA00022692"/>
    </source>
</evidence>
<evidence type="ECO:0000313" key="12">
    <source>
        <dbReference type="Proteomes" id="UP000188320"/>
    </source>
</evidence>
<evidence type="ECO:0000313" key="10">
    <source>
        <dbReference type="EMBL" id="OMH80189.1"/>
    </source>
</evidence>
<sequence>MVETHVDKAFEEAKDVVINVESGENTQPRFSLEKSTPIGITFENLSYKVSVVDKQKSATGLKSPFSKARRTEKTILNGVTGAFRPGRVTAIMGPSGGGKTSLLNAMSGRITSGKVTGNIWVNGRSADNGALKFVCRYISQDDVMLPTQMVKEQIDMSIKLRIDNVSDKEVEERRMKAVETLELERCMNTLIGDSMNKGISGGEAKRTAVANEISTDSSVLFLDEPTSGLDIYTSMVVVKMLKELCKRGQTVVLVVHQPSSDMFRMFDDAVLLSEGSIVYFGPQAEMVDYFAKLNFVCPQYTNPADYVFTDVINIYKTDAVDEAMDRDENKNQKKSNLEFVKKSYLESELYQRQVSYVEHPELTPLSAKNLVKNVSRFQQFKILARRSGKNMFRNKLMVRVRIIQAIVFGLIVGILFYDSSDNAPQVQLQNFTGALFFSSMTQFIPVAVNVLSTFTAERQVFIREHSNRAYFVTPYFFAKLLVEFPLQVVSPVIFATISFFMVGYTRTVEQFFIYLLTCLLMSLTGFSMGFFISTIFADISTALSVLPMMIIVPVVFGGLLVNSNSMFPWVAWLQWISPIKYAFSAFCINQFTDYTYNGQPIGNNQLKNLSLGPFGIAANLGFLAGFYLLFTFLGYTGLHRLVRRAGSGVSLIAERKIYKRLLGGPDPRFAS</sequence>
<reference evidence="10" key="1">
    <citation type="submission" date="2017-01" db="EMBL/GenBank/DDBJ databases">
        <authorList>
            <person name="Mah S.A."/>
            <person name="Swanson W.J."/>
            <person name="Moy G.W."/>
            <person name="Vacquier V.D."/>
        </authorList>
    </citation>
    <scope>NUCLEOTIDE SEQUENCE [LARGE SCALE GENOMIC DNA]</scope>
    <source>
        <strain evidence="10">COL-18-3</strain>
    </source>
</reference>
<organism evidence="10 12">
    <name type="scientific">Zancudomyces culisetae</name>
    <name type="common">Gut fungus</name>
    <name type="synonym">Smittium culisetae</name>
    <dbReference type="NCBI Taxonomy" id="1213189"/>
    <lineage>
        <taxon>Eukaryota</taxon>
        <taxon>Fungi</taxon>
        <taxon>Fungi incertae sedis</taxon>
        <taxon>Zoopagomycota</taxon>
        <taxon>Kickxellomycotina</taxon>
        <taxon>Harpellomycetes</taxon>
        <taxon>Harpellales</taxon>
        <taxon>Legeriomycetaceae</taxon>
        <taxon>Zancudomyces</taxon>
    </lineage>
</organism>
<feature type="transmembrane region" description="Helical" evidence="8">
    <location>
        <begin position="511"/>
        <end position="536"/>
    </location>
</feature>
<dbReference type="SUPFAM" id="SSF52540">
    <property type="entry name" value="P-loop containing nucleoside triphosphate hydrolases"/>
    <property type="match status" value="1"/>
</dbReference>
<gene>
    <name evidence="11" type="ORF">AX774_g1155</name>
    <name evidence="10" type="ORF">AX774_g6380</name>
</gene>
<dbReference type="EMBL" id="LSSK01001271">
    <property type="protein sequence ID" value="OMH80189.1"/>
    <property type="molecule type" value="Genomic_DNA"/>
</dbReference>
<dbReference type="EMBL" id="LSSK01000095">
    <property type="protein sequence ID" value="OMH85309.1"/>
    <property type="molecule type" value="Genomic_DNA"/>
</dbReference>
<dbReference type="InterPro" id="IPR043926">
    <property type="entry name" value="ABCG_dom"/>
</dbReference>
<evidence type="ECO:0000256" key="2">
    <source>
        <dbReference type="ARBA" id="ARBA00022448"/>
    </source>
</evidence>
<dbReference type="SMART" id="SM00382">
    <property type="entry name" value="AAA"/>
    <property type="match status" value="1"/>
</dbReference>
<keyword evidence="4" id="KW-0547">Nucleotide-binding</keyword>
<keyword evidence="3 8" id="KW-0812">Transmembrane</keyword>
<dbReference type="PROSITE" id="PS50893">
    <property type="entry name" value="ABC_TRANSPORTER_2"/>
    <property type="match status" value="1"/>
</dbReference>
<accession>A0A1R1PGY6</accession>
<evidence type="ECO:0000256" key="6">
    <source>
        <dbReference type="ARBA" id="ARBA00022989"/>
    </source>
</evidence>
<dbReference type="Pfam" id="PF19055">
    <property type="entry name" value="ABC2_membrane_7"/>
    <property type="match status" value="1"/>
</dbReference>
<dbReference type="Pfam" id="PF01061">
    <property type="entry name" value="ABC2_membrane"/>
    <property type="match status" value="1"/>
</dbReference>
<dbReference type="PANTHER" id="PTHR48041:SF91">
    <property type="entry name" value="ABC TRANSPORTER G FAMILY MEMBER 28"/>
    <property type="match status" value="1"/>
</dbReference>